<dbReference type="CDD" id="cd12820">
    <property type="entry name" value="LbR_YadA-like"/>
    <property type="match status" value="1"/>
</dbReference>
<feature type="domain" description="Trimeric autotransporter adhesin YadA-like head" evidence="13">
    <location>
        <begin position="1309"/>
        <end position="1331"/>
    </location>
</feature>
<keyword evidence="5" id="KW-1134">Transmembrane beta strand</keyword>
<feature type="domain" description="Trimeric autotransporter adhesin YadA-like stalk" evidence="14">
    <location>
        <begin position="1495"/>
        <end position="1529"/>
    </location>
</feature>
<comment type="subcellular location">
    <subcellularLocation>
        <location evidence="2">Cell outer membrane</location>
    </subcellularLocation>
    <subcellularLocation>
        <location evidence="1">Cell surface</location>
    </subcellularLocation>
</comment>
<proteinExistence type="inferred from homology"/>
<dbReference type="InterPro" id="IPR024973">
    <property type="entry name" value="ESPR"/>
</dbReference>
<feature type="domain" description="Trimeric autotransporter adhesin YadA-like stalk" evidence="14">
    <location>
        <begin position="1862"/>
        <end position="1902"/>
    </location>
</feature>
<feature type="domain" description="Trimeric autotransporter adhesin YadA-like C-terminal membrane anchor" evidence="12">
    <location>
        <begin position="2729"/>
        <end position="2782"/>
    </location>
</feature>
<feature type="domain" description="Trimeric autotransporter adhesin YadA-like head" evidence="13">
    <location>
        <begin position="208"/>
        <end position="232"/>
    </location>
</feature>
<feature type="domain" description="Trimeric autotransporter adhesin YadA-like stalk" evidence="14">
    <location>
        <begin position="566"/>
        <end position="605"/>
    </location>
</feature>
<reference evidence="16 17" key="1">
    <citation type="submission" date="2022-06" db="EMBL/GenBank/DDBJ databases">
        <title>Isolation of gut microbiota from human fecal samples.</title>
        <authorList>
            <person name="Pamer E.G."/>
            <person name="Barat B."/>
            <person name="Waligurski E."/>
            <person name="Medina S."/>
            <person name="Paddock L."/>
            <person name="Mostad J."/>
        </authorList>
    </citation>
    <scope>NUCLEOTIDE SEQUENCE [LARGE SCALE GENOMIC DNA]</scope>
    <source>
        <strain evidence="16 17">DFI.1.1</strain>
    </source>
</reference>
<keyword evidence="4" id="KW-0813">Transport</keyword>
<evidence type="ECO:0000256" key="6">
    <source>
        <dbReference type="ARBA" id="ARBA00022692"/>
    </source>
</evidence>
<evidence type="ECO:0000259" key="15">
    <source>
        <dbReference type="Pfam" id="PF13018"/>
    </source>
</evidence>
<feature type="domain" description="Trimeric autotransporter adhesin YadA-like head" evidence="13">
    <location>
        <begin position="754"/>
        <end position="780"/>
    </location>
</feature>
<feature type="domain" description="Trimeric autotransporter adhesin YadA-like stalk" evidence="14">
    <location>
        <begin position="2667"/>
        <end position="2701"/>
    </location>
</feature>
<feature type="domain" description="Trimeric autotransporter adhesin YadA-like head" evidence="13">
    <location>
        <begin position="727"/>
        <end position="751"/>
    </location>
</feature>
<keyword evidence="8" id="KW-0653">Protein transport</keyword>
<evidence type="ECO:0000256" key="3">
    <source>
        <dbReference type="ARBA" id="ARBA00005848"/>
    </source>
</evidence>
<keyword evidence="11" id="KW-0175">Coiled coil</keyword>
<feature type="domain" description="Trimeric autotransporter adhesin YadA-like head" evidence="13">
    <location>
        <begin position="1193"/>
        <end position="1217"/>
    </location>
</feature>
<dbReference type="InterPro" id="IPR008640">
    <property type="entry name" value="Adhesin_Head_dom"/>
</dbReference>
<feature type="domain" description="Trimeric autotransporter adhesin YadA-like stalk" evidence="14">
    <location>
        <begin position="2123"/>
        <end position="2145"/>
    </location>
</feature>
<evidence type="ECO:0000256" key="9">
    <source>
        <dbReference type="ARBA" id="ARBA00023136"/>
    </source>
</evidence>
<dbReference type="Pfam" id="PF05662">
    <property type="entry name" value="YadA_stalk"/>
    <property type="match status" value="8"/>
</dbReference>
<dbReference type="Gene3D" id="3.30.1300.30">
    <property type="entry name" value="GSPII I/J protein-like"/>
    <property type="match status" value="1"/>
</dbReference>
<keyword evidence="7" id="KW-0732">Signal</keyword>
<dbReference type="SUPFAM" id="SSF101967">
    <property type="entry name" value="Adhesin YadA, collagen-binding domain"/>
    <property type="match status" value="9"/>
</dbReference>
<feature type="coiled-coil region" evidence="11">
    <location>
        <begin position="2795"/>
        <end position="2836"/>
    </location>
</feature>
<evidence type="ECO:0000259" key="12">
    <source>
        <dbReference type="Pfam" id="PF03895"/>
    </source>
</evidence>
<feature type="domain" description="Trimeric autotransporter adhesin YadA-like head" evidence="13">
    <location>
        <begin position="1237"/>
        <end position="1258"/>
    </location>
</feature>
<feature type="domain" description="Trimeric autotransporter adhesin YadA-like head" evidence="13">
    <location>
        <begin position="1638"/>
        <end position="1659"/>
    </location>
</feature>
<evidence type="ECO:0000313" key="17">
    <source>
        <dbReference type="Proteomes" id="UP001206692"/>
    </source>
</evidence>
<dbReference type="SUPFAM" id="SSF54523">
    <property type="entry name" value="Pili subunits"/>
    <property type="match status" value="1"/>
</dbReference>
<feature type="domain" description="Trimeric autotransporter adhesin YadA-like stalk" evidence="14">
    <location>
        <begin position="935"/>
        <end position="957"/>
    </location>
</feature>
<dbReference type="RefSeq" id="WP_154254650.1">
    <property type="nucleotide sequence ID" value="NZ_JAJCIO010000025.1"/>
</dbReference>
<dbReference type="Pfam" id="PF03895">
    <property type="entry name" value="YadA_anchor"/>
    <property type="match status" value="1"/>
</dbReference>
<sequence length="2837" mass="290691">MNRIYKVIWSKVKNCYIVVSEIAKSHSKPVSMKLNSGKTVAAVLAVTALCAGMTGIAQAATNTEGADQSVAIEQSVQASENAVADGIGSNMDAESLTNDNIGEVADEDLDPLTIKLSKERPIADSRVALAQAAATYDGWTLAVGIGPDAITDKYGTASGESTKISSGDTVTLQAGSGIKLTQDGSKVQIGLKFLDMAPAGWPFNDAKANGGASLAIGQNSVAEGQQGTAVGFKTYAGQYSFAGGTEAEATTSSVAIGNYAKAMTTKSVAIGGGKRKVANKPSAGYKKIDSDFAVAIGNETYVGENSDGANALGANAEVTSSEYGTALGSYAIVSSSDKAIAAGGAANVTSSKQSTAIGAGSKVNESVNATAMGASSNISGSTNATALGASAKVSSSQNATALGTGVSVTNSAYTTATGTGATVSGSQYATAMGHLSKAEGSTYATTIGAYSGVSTSNYGLALGTGSKVNNTTGGVGLGAFSVADRRTDIFGYNPTTGQSFALNAEMKAAFDVWQAAVVEYNADPSNTSKRQAVIDTGKQYRTLTSEWVSGNGAVSVGNSADSMTRQIINVAAGSQDTDAVNLAQLKAVNTKVDDNKISYVSINTKKTANKNNDQAGVPDDKSSRDAAVIGSNNITTGLGNWNLVVTGFGNTIKNTSYDATSDSVTEKLVNNAYVYGNENIAQRGIVIGRYNVITDSGLNSTADIAIGTRNKNYGTRSINIGVSTLTNGVDSLAVGFSAKAPVTDAIAIGGYTEANSVGSIALGQGAVANAGGGVALGYESLANRSAGSIGYFSTLGSTERAAIAEKLGKTAEYNQLVSTINSYSDLAAKEAQYRSYISERQKNQDLLSAEVANLSTNAEGSAAYNASLAKIKEYQRLIKENNDGENSLSGIVSTNNPDYQALLKARTDLRNMFSAYMSTESAISVGNTSKGIYRQITGVAAGSEDTDAVNVAQLKDLEVAGLNFKGDGDTVVHRDLADTLNVVGGNTDTTSLTEGNIGVVADDTTGTLNVKLAKNLTMGDGSITFAPTGAKDADGNTLVQGQDGKWYSDLSDATYDATNNIYTKADGTTVSAVDNPVVSSVKLTNTGLDNGGNKITNVAKGVDSTDAVNMEQFNEISTKVDKGWTLAVGRGPDASSSYLATAEGDPKKISSGDTVTLQAGRGVKLKQDGAGVQIGLKYIDMDSAGDTYYDATASAGGALAVGQNSVADGHQGTAIGYATHAGQYSFAGGTQAEADMSSVAIGDYAKANNSGSVAIGSGIRRVANDPASEYKKVDSEYGVAIGYETYVGENSKNSTALGTHAKLDSSRFAVAIGNNATVTGSDYATAIGHNTQVTNVTNGVALGSYSIVDRNAGVVGYDASGAAHSSDKTGTWKSVMGAVSIGQNGYTRQITNVAAGSADSDAVNVAQLKAAGTAGLNFKGDGDTVVHRDLADTLNITGGITDADSLTEDNIGVVADDAKGTLNVRLAKNLTMGDGSITFNKVILSSTGLDNGGNKITNVAKGVDSTDAVNMEQFNEVSNKLDKGWTLAVARGSGTTSDADVTVEGDSKKIASGDTVTLKAGRGIKLQQDGSNVQIGLKFIDVEPGGGNINAAQATGAASLAIGQNSKVMEQRGTAVGYNAVSGQHSVAIGADSEANMSSVAIGSYATAKLDGSIAIGSGRRVIENDPTGGYKKADSAFVTVVGDEAYVGENSKDASVFGARAEVNGSEHATAVGSFSNISNSLRATAIGNTATITDSERATALGNTATVTKSAYAMALGSFSKVENVAQGVALGAYSLANRNPGVLGYDPSTGKSFELTQAMKDASAAWQAAYNAYNADRNNEAKKQAFEEAGNNYRKLTGAWQSNTGAVSVGNSTTGLSRQITNVAAGSADSDAVNVAQLKAAKVEVVAGTNIKTVDTDSSAGYTKYTVNAIDTQVTDGAVKYGTDGTGTITLNTDANGTKGTVTVSGLTDKYVDAVTFENNTLTIKRNDDESFKVDNLATKADLTTEAGKVNLKFTGDDTSENGTITKINGAILNILGGASEFTAADNIGVVKENDALKVKLAKDISMGNGSVTFAGAKDDSGNTLVQGQDGKWYTDLTDAVYDADSQTYTKDGTTLTAVENPTVSEVKLSNTGLDNGGNKITNVAAGTEDTDIVNLKQLKGSTIESGKLKYTDAGVGTMTLTMQDGSTVEIGGLQDKYITKASLDGNKLILTRNDDEKFEIDKIATTDDLVGENSKVNLKFTGDDTSEDAVITKKNGETLNIFGGADKDKLTENNIGVVSDNGNLRIKLAKDLSGIDSARIGGTLKDGEITGGIYIANQDVKYNGASGKTESGLYVTGLANTAWNPSTDGIVSGRAATEDQLKAAYDGLSSTIGSNKVVAGKNITVTELENGAGTEVALSDDLSFGDKDGNNVAIKGNEGIISAGDGGTNKVVVDGTKSTVTAGTGDNTVNVDGAAGQVTIGDGTNGKLVMGNQEVAVKNADGTAKVDADGNPVTEKGKFITGLDNTTWNPDENGYVPDRAATEGQLKDVADSVKDITDTIGVGTRDFAGDSGEAKVKLGEALNLKGGADVNKLSEGNIGVVGNGSNGLDIKLAKDIKGLDSIETKEITVTEKANIGNVSISNDNVTIGTGDSKTIITNEHVMTGSVMTGNTTINNDGLTIVNEDSSKNITINNNNVNMGGNAIHNVGEATEATDAINKGQFDRTVAAIGTGMNQMNSRIGKLDSRVNRVGAGAAALAALHPLEYSSDSKWEVTAGVGNYRGANAVALGAFYRPNYDTMVSIGSSYGGGENMVNAGVTWRIGEGETGTYPSKQAMAQRINNLESALSQQHEQIEAQNQKIEELMAAMAELTKNK</sequence>
<comment type="similarity">
    <text evidence="3">Belongs to the autotransporter-2 (AT-2) (TC 1.B.40) family.</text>
</comment>
<dbReference type="InterPro" id="IPR011049">
    <property type="entry name" value="Serralysin-like_metalloprot_C"/>
</dbReference>
<protein>
    <submittedName>
        <fullName evidence="16">YadA-like family protein</fullName>
    </submittedName>
</protein>
<feature type="domain" description="Trimeric autotransporter adhesin YadA-like stalk" evidence="14">
    <location>
        <begin position="1094"/>
        <end position="1128"/>
    </location>
</feature>
<dbReference type="Pfam" id="PF13018">
    <property type="entry name" value="ESPR"/>
    <property type="match status" value="1"/>
</dbReference>
<dbReference type="EMBL" id="JANGEW010000006">
    <property type="protein sequence ID" value="MCQ5342320.1"/>
    <property type="molecule type" value="Genomic_DNA"/>
</dbReference>
<dbReference type="InterPro" id="IPR045584">
    <property type="entry name" value="Pilin-like"/>
</dbReference>
<dbReference type="Gene3D" id="6.10.250.2040">
    <property type="match status" value="4"/>
</dbReference>
<evidence type="ECO:0000256" key="8">
    <source>
        <dbReference type="ARBA" id="ARBA00022927"/>
    </source>
</evidence>
<evidence type="ECO:0000259" key="14">
    <source>
        <dbReference type="Pfam" id="PF05662"/>
    </source>
</evidence>
<organism evidence="16 17">
    <name type="scientific">Megasphaera massiliensis</name>
    <dbReference type="NCBI Taxonomy" id="1232428"/>
    <lineage>
        <taxon>Bacteria</taxon>
        <taxon>Bacillati</taxon>
        <taxon>Bacillota</taxon>
        <taxon>Negativicutes</taxon>
        <taxon>Veillonellales</taxon>
        <taxon>Veillonellaceae</taxon>
        <taxon>Megasphaera</taxon>
    </lineage>
</organism>
<evidence type="ECO:0000259" key="13">
    <source>
        <dbReference type="Pfam" id="PF05658"/>
    </source>
</evidence>
<comment type="caution">
    <text evidence="16">The sequence shown here is derived from an EMBL/GenBank/DDBJ whole genome shotgun (WGS) entry which is preliminary data.</text>
</comment>
<evidence type="ECO:0000256" key="2">
    <source>
        <dbReference type="ARBA" id="ARBA00004442"/>
    </source>
</evidence>
<keyword evidence="17" id="KW-1185">Reference proteome</keyword>
<dbReference type="Proteomes" id="UP001206692">
    <property type="component" value="Unassembled WGS sequence"/>
</dbReference>
<feature type="domain" description="Trimeric autotransporter adhesin YadA-like stalk" evidence="14">
    <location>
        <begin position="1389"/>
        <end position="1413"/>
    </location>
</feature>
<keyword evidence="9" id="KW-0472">Membrane</keyword>
<evidence type="ECO:0000256" key="11">
    <source>
        <dbReference type="SAM" id="Coils"/>
    </source>
</evidence>
<keyword evidence="10" id="KW-0998">Cell outer membrane</keyword>
<dbReference type="InterPro" id="IPR008635">
    <property type="entry name" value="Coiled_stalk_dom"/>
</dbReference>
<feature type="domain" description="Trimeric autotransporter adhesin YadA-like head" evidence="13">
    <location>
        <begin position="251"/>
        <end position="273"/>
    </location>
</feature>
<gene>
    <name evidence="16" type="ORF">NE675_04625</name>
</gene>
<dbReference type="Gene3D" id="2.150.10.10">
    <property type="entry name" value="Serralysin-like metalloprotease, C-terminal"/>
    <property type="match status" value="8"/>
</dbReference>
<evidence type="ECO:0000256" key="5">
    <source>
        <dbReference type="ARBA" id="ARBA00022452"/>
    </source>
</evidence>
<evidence type="ECO:0000256" key="4">
    <source>
        <dbReference type="ARBA" id="ARBA00022448"/>
    </source>
</evidence>
<evidence type="ECO:0000256" key="1">
    <source>
        <dbReference type="ARBA" id="ARBA00004241"/>
    </source>
</evidence>
<accession>A0ABT1SSM8</accession>
<feature type="domain" description="Trimeric autotransporter adhesin YadA-like head" evidence="13">
    <location>
        <begin position="1594"/>
        <end position="1620"/>
    </location>
</feature>
<dbReference type="InterPro" id="IPR005594">
    <property type="entry name" value="YadA_C"/>
</dbReference>
<evidence type="ECO:0000256" key="7">
    <source>
        <dbReference type="ARBA" id="ARBA00022729"/>
    </source>
</evidence>
<evidence type="ECO:0000313" key="16">
    <source>
        <dbReference type="EMBL" id="MCQ5342320.1"/>
    </source>
</evidence>
<dbReference type="Pfam" id="PF05658">
    <property type="entry name" value="YadA_head"/>
    <property type="match status" value="9"/>
</dbReference>
<evidence type="ECO:0000256" key="10">
    <source>
        <dbReference type="ARBA" id="ARBA00023237"/>
    </source>
</evidence>
<name>A0ABT1SSM8_9FIRM</name>
<feature type="domain" description="ESPR" evidence="15">
    <location>
        <begin position="1"/>
        <end position="49"/>
    </location>
</feature>
<keyword evidence="6" id="KW-0812">Transmembrane</keyword>